<keyword evidence="3" id="KW-1185">Reference proteome</keyword>
<organism evidence="2 3">
    <name type="scientific">Trichonephila clavata</name>
    <name type="common">Joro spider</name>
    <name type="synonym">Nephila clavata</name>
    <dbReference type="NCBI Taxonomy" id="2740835"/>
    <lineage>
        <taxon>Eukaryota</taxon>
        <taxon>Metazoa</taxon>
        <taxon>Ecdysozoa</taxon>
        <taxon>Arthropoda</taxon>
        <taxon>Chelicerata</taxon>
        <taxon>Arachnida</taxon>
        <taxon>Araneae</taxon>
        <taxon>Araneomorphae</taxon>
        <taxon>Entelegynae</taxon>
        <taxon>Araneoidea</taxon>
        <taxon>Nephilidae</taxon>
        <taxon>Trichonephila</taxon>
    </lineage>
</organism>
<proteinExistence type="predicted"/>
<feature type="region of interest" description="Disordered" evidence="1">
    <location>
        <begin position="1"/>
        <end position="70"/>
    </location>
</feature>
<feature type="compositionally biased region" description="Acidic residues" evidence="1">
    <location>
        <begin position="1"/>
        <end position="11"/>
    </location>
</feature>
<sequence length="70" mass="7120">MKIENGEEADSESVKTLPIKKKKRNGGASMTGSTGGSATGSTGGSTGGSSSTSRKKKATPLIINETNYKL</sequence>
<evidence type="ECO:0000313" key="3">
    <source>
        <dbReference type="Proteomes" id="UP000887116"/>
    </source>
</evidence>
<evidence type="ECO:0000256" key="1">
    <source>
        <dbReference type="SAM" id="MobiDB-lite"/>
    </source>
</evidence>
<reference evidence="2" key="1">
    <citation type="submission" date="2020-07" db="EMBL/GenBank/DDBJ databases">
        <title>Multicomponent nature underlies the extraordinary mechanical properties of spider dragline silk.</title>
        <authorList>
            <person name="Kono N."/>
            <person name="Nakamura H."/>
            <person name="Mori M."/>
            <person name="Yoshida Y."/>
            <person name="Ohtoshi R."/>
            <person name="Malay A.D."/>
            <person name="Moran D.A.P."/>
            <person name="Tomita M."/>
            <person name="Numata K."/>
            <person name="Arakawa K."/>
        </authorList>
    </citation>
    <scope>NUCLEOTIDE SEQUENCE</scope>
</reference>
<name>A0A8X6KGR0_TRICU</name>
<comment type="caution">
    <text evidence="2">The sequence shown here is derived from an EMBL/GenBank/DDBJ whole genome shotgun (WGS) entry which is preliminary data.</text>
</comment>
<dbReference type="EMBL" id="BMAO01001437">
    <property type="protein sequence ID" value="GFQ73309.1"/>
    <property type="molecule type" value="Genomic_DNA"/>
</dbReference>
<dbReference type="Proteomes" id="UP000887116">
    <property type="component" value="Unassembled WGS sequence"/>
</dbReference>
<accession>A0A8X6KGR0</accession>
<dbReference type="AlphaFoldDB" id="A0A8X6KGR0"/>
<feature type="compositionally biased region" description="Gly residues" evidence="1">
    <location>
        <begin position="33"/>
        <end position="47"/>
    </location>
</feature>
<gene>
    <name evidence="2" type="ORF">TNCT_315981</name>
</gene>
<evidence type="ECO:0000313" key="2">
    <source>
        <dbReference type="EMBL" id="GFQ73309.1"/>
    </source>
</evidence>
<protein>
    <submittedName>
        <fullName evidence="2">Uncharacterized protein</fullName>
    </submittedName>
</protein>